<comment type="caution">
    <text evidence="1">The sequence shown here is derived from an EMBL/GenBank/DDBJ whole genome shotgun (WGS) entry which is preliminary data.</text>
</comment>
<proteinExistence type="predicted"/>
<dbReference type="EMBL" id="QTSX02007157">
    <property type="protein sequence ID" value="KAJ9050385.1"/>
    <property type="molecule type" value="Genomic_DNA"/>
</dbReference>
<evidence type="ECO:0000313" key="1">
    <source>
        <dbReference type="EMBL" id="KAJ9050385.1"/>
    </source>
</evidence>
<keyword evidence="2" id="KW-1185">Reference proteome</keyword>
<sequence>MAALAQFSTDCRPLAKGVVSDCGKSNDVFQFSDIVLTPEAPTWNATNYIRIQGTLKETLTYGTYVNVTILQGGKQHDDNNKELCAMLDQLRTQKRCPVSPQDIAFVNSLDITSYFPTGNYKIKVIGFTNTSRQLFNFRIDATI</sequence>
<evidence type="ECO:0000313" key="2">
    <source>
        <dbReference type="Proteomes" id="UP001165960"/>
    </source>
</evidence>
<name>A0ACC2RJW0_9FUNG</name>
<reference evidence="1" key="1">
    <citation type="submission" date="2022-04" db="EMBL/GenBank/DDBJ databases">
        <title>Genome of the entomopathogenic fungus Entomophthora muscae.</title>
        <authorList>
            <person name="Elya C."/>
            <person name="Lovett B.R."/>
            <person name="Lee E."/>
            <person name="Macias A.M."/>
            <person name="Hajek A.E."/>
            <person name="De Bivort B.L."/>
            <person name="Kasson M.T."/>
            <person name="De Fine Licht H.H."/>
            <person name="Stajich J.E."/>
        </authorList>
    </citation>
    <scope>NUCLEOTIDE SEQUENCE</scope>
    <source>
        <strain evidence="1">Berkeley</strain>
    </source>
</reference>
<protein>
    <submittedName>
        <fullName evidence="1">Phosphatidylglycerol/phosphatidylinositol transfer protein</fullName>
    </submittedName>
</protein>
<gene>
    <name evidence="1" type="primary">NPC2_7</name>
    <name evidence="1" type="ORF">DSO57_1014826</name>
</gene>
<organism evidence="1 2">
    <name type="scientific">Entomophthora muscae</name>
    <dbReference type="NCBI Taxonomy" id="34485"/>
    <lineage>
        <taxon>Eukaryota</taxon>
        <taxon>Fungi</taxon>
        <taxon>Fungi incertae sedis</taxon>
        <taxon>Zoopagomycota</taxon>
        <taxon>Entomophthoromycotina</taxon>
        <taxon>Entomophthoromycetes</taxon>
        <taxon>Entomophthorales</taxon>
        <taxon>Entomophthoraceae</taxon>
        <taxon>Entomophthora</taxon>
    </lineage>
</organism>
<dbReference type="Proteomes" id="UP001165960">
    <property type="component" value="Unassembled WGS sequence"/>
</dbReference>
<accession>A0ACC2RJW0</accession>